<dbReference type="AlphaFoldDB" id="A0A5N5TAH9"/>
<sequence length="136" mass="15234">MPGDTASVPEIPQTLNPDTEMLHLPRYIPDYLELFMDYLEGVLPISYTSAQNTRHCRCLKPFYSLARDFCYSRAHYEYLLSLFNSLFQLTTFSAALSSPQAPSPQPPVPLLFSPSLSVSVAVNAPAMFEIAKFGFC</sequence>
<proteinExistence type="predicted"/>
<protein>
    <submittedName>
        <fullName evidence="1">Uncharacterized protein</fullName>
    </submittedName>
</protein>
<dbReference type="EMBL" id="SEYY01004721">
    <property type="protein sequence ID" value="KAB7503664.1"/>
    <property type="molecule type" value="Genomic_DNA"/>
</dbReference>
<evidence type="ECO:0000313" key="2">
    <source>
        <dbReference type="Proteomes" id="UP000326759"/>
    </source>
</evidence>
<dbReference type="Proteomes" id="UP000326759">
    <property type="component" value="Unassembled WGS sequence"/>
</dbReference>
<accession>A0A5N5TAH9</accession>
<name>A0A5N5TAH9_9CRUS</name>
<keyword evidence="2" id="KW-1185">Reference proteome</keyword>
<gene>
    <name evidence="1" type="ORF">Anas_13649</name>
</gene>
<reference evidence="1 2" key="1">
    <citation type="journal article" date="2019" name="PLoS Biol.">
        <title>Sex chromosomes control vertical transmission of feminizing Wolbachia symbionts in an isopod.</title>
        <authorList>
            <person name="Becking T."/>
            <person name="Chebbi M.A."/>
            <person name="Giraud I."/>
            <person name="Moumen B."/>
            <person name="Laverre T."/>
            <person name="Caubet Y."/>
            <person name="Peccoud J."/>
            <person name="Gilbert C."/>
            <person name="Cordaux R."/>
        </authorList>
    </citation>
    <scope>NUCLEOTIDE SEQUENCE [LARGE SCALE GENOMIC DNA]</scope>
    <source>
        <strain evidence="1">ANa2</strain>
        <tissue evidence="1">Whole body excluding digestive tract and cuticle</tissue>
    </source>
</reference>
<organism evidence="1 2">
    <name type="scientific">Armadillidium nasatum</name>
    <dbReference type="NCBI Taxonomy" id="96803"/>
    <lineage>
        <taxon>Eukaryota</taxon>
        <taxon>Metazoa</taxon>
        <taxon>Ecdysozoa</taxon>
        <taxon>Arthropoda</taxon>
        <taxon>Crustacea</taxon>
        <taxon>Multicrustacea</taxon>
        <taxon>Malacostraca</taxon>
        <taxon>Eumalacostraca</taxon>
        <taxon>Peracarida</taxon>
        <taxon>Isopoda</taxon>
        <taxon>Oniscidea</taxon>
        <taxon>Crinocheta</taxon>
        <taxon>Armadillidiidae</taxon>
        <taxon>Armadillidium</taxon>
    </lineage>
</organism>
<evidence type="ECO:0000313" key="1">
    <source>
        <dbReference type="EMBL" id="KAB7503664.1"/>
    </source>
</evidence>
<comment type="caution">
    <text evidence="1">The sequence shown here is derived from an EMBL/GenBank/DDBJ whole genome shotgun (WGS) entry which is preliminary data.</text>
</comment>